<feature type="transmembrane region" description="Helical" evidence="1">
    <location>
        <begin position="12"/>
        <end position="33"/>
    </location>
</feature>
<evidence type="ECO:0000313" key="2">
    <source>
        <dbReference type="EMBL" id="MCU6696727.1"/>
    </source>
</evidence>
<keyword evidence="1" id="KW-1133">Transmembrane helix</keyword>
<evidence type="ECO:0000313" key="3">
    <source>
        <dbReference type="Proteomes" id="UP001652461"/>
    </source>
</evidence>
<reference evidence="2 3" key="1">
    <citation type="journal article" date="2021" name="ISME Commun">
        <title>Automated analysis of genomic sequences facilitates high-throughput and comprehensive description of bacteria.</title>
        <authorList>
            <person name="Hitch T.C.A."/>
        </authorList>
    </citation>
    <scope>NUCLEOTIDE SEQUENCE [LARGE SCALE GENOMIC DNA]</scope>
    <source>
        <strain evidence="2 3">Sanger_04</strain>
    </source>
</reference>
<organism evidence="2 3">
    <name type="scientific">Laedolimicola ammoniilytica</name>
    <dbReference type="NCBI Taxonomy" id="2981771"/>
    <lineage>
        <taxon>Bacteria</taxon>
        <taxon>Bacillati</taxon>
        <taxon>Bacillota</taxon>
        <taxon>Clostridia</taxon>
        <taxon>Lachnospirales</taxon>
        <taxon>Lachnospiraceae</taxon>
        <taxon>Laedolimicola</taxon>
    </lineage>
</organism>
<sequence length="159" mass="16988">MEAAKEKSLLETILEQIKIIVVIYGIIIVVHMVSMGTPLPGLLKSTVVSFIMVAIAIVLKNVVKKPNLPGFAWATLVAFVLTLPISPLSDTIVELMSAYSFGLVGIPLLSFAGIAVGEQLEVFKKLSWKIVIISFVVMASTYFGSAAISNIILAAKGLI</sequence>
<dbReference type="EMBL" id="JAOQKC010000008">
    <property type="protein sequence ID" value="MCU6696727.1"/>
    <property type="molecule type" value="Genomic_DNA"/>
</dbReference>
<keyword evidence="3" id="KW-1185">Reference proteome</keyword>
<feature type="transmembrane region" description="Helical" evidence="1">
    <location>
        <begin position="39"/>
        <end position="59"/>
    </location>
</feature>
<feature type="transmembrane region" description="Helical" evidence="1">
    <location>
        <begin position="71"/>
        <end position="89"/>
    </location>
</feature>
<feature type="transmembrane region" description="Helical" evidence="1">
    <location>
        <begin position="95"/>
        <end position="116"/>
    </location>
</feature>
<keyword evidence="1" id="KW-0812">Transmembrane</keyword>
<evidence type="ECO:0000256" key="1">
    <source>
        <dbReference type="SAM" id="Phobius"/>
    </source>
</evidence>
<protein>
    <submittedName>
        <fullName evidence="2">Uncharacterized protein</fullName>
    </submittedName>
</protein>
<gene>
    <name evidence="2" type="ORF">OCV63_07425</name>
</gene>
<comment type="caution">
    <text evidence="2">The sequence shown here is derived from an EMBL/GenBank/DDBJ whole genome shotgun (WGS) entry which is preliminary data.</text>
</comment>
<dbReference type="RefSeq" id="WP_158363219.1">
    <property type="nucleotide sequence ID" value="NZ_JAOQKC010000008.1"/>
</dbReference>
<accession>A0ABT2RWV5</accession>
<dbReference type="Proteomes" id="UP001652461">
    <property type="component" value="Unassembled WGS sequence"/>
</dbReference>
<name>A0ABT2RWV5_9FIRM</name>
<keyword evidence="1" id="KW-0472">Membrane</keyword>
<feature type="transmembrane region" description="Helical" evidence="1">
    <location>
        <begin position="128"/>
        <end position="153"/>
    </location>
</feature>
<proteinExistence type="predicted"/>